<feature type="region of interest" description="Disordered" evidence="1">
    <location>
        <begin position="116"/>
        <end position="155"/>
    </location>
</feature>
<dbReference type="AlphaFoldDB" id="A0A8H3H8B0"/>
<dbReference type="OrthoDB" id="3166074at2759"/>
<sequence>MESGQSGAHDSSTRSYDICLLFLALAARIPNNYNTLNHQSRYLIVRGSLPPHLLLLPLLPLSNGQLLAAEYQPLSYFGRLELYSTTTWLYDHYQHTGYPHTRWSAMAMVAAQQVSPMPSTGLTRRSPSVLEGPTTPLPMAPWTTASTSRRFGTPTTSLAARSLAKRAQKPSPLTGFRSQTRQMLAAAGQQGSCLVAEGCNIPPY</sequence>
<name>A0A8H3H8B0_9AGAM</name>
<dbReference type="EMBL" id="CAJMXA010002803">
    <property type="protein sequence ID" value="CAE6487402.1"/>
    <property type="molecule type" value="Genomic_DNA"/>
</dbReference>
<comment type="caution">
    <text evidence="2">The sequence shown here is derived from an EMBL/GenBank/DDBJ whole genome shotgun (WGS) entry which is preliminary data.</text>
</comment>
<feature type="compositionally biased region" description="Polar residues" evidence="1">
    <location>
        <begin position="116"/>
        <end position="126"/>
    </location>
</feature>
<proteinExistence type="predicted"/>
<reference evidence="2" key="1">
    <citation type="submission" date="2021-01" db="EMBL/GenBank/DDBJ databases">
        <authorList>
            <person name="Kaushik A."/>
        </authorList>
    </citation>
    <scope>NUCLEOTIDE SEQUENCE</scope>
    <source>
        <strain evidence="2">AG6-10EEA</strain>
    </source>
</reference>
<organism evidence="2 3">
    <name type="scientific">Rhizoctonia solani</name>
    <dbReference type="NCBI Taxonomy" id="456999"/>
    <lineage>
        <taxon>Eukaryota</taxon>
        <taxon>Fungi</taxon>
        <taxon>Dikarya</taxon>
        <taxon>Basidiomycota</taxon>
        <taxon>Agaricomycotina</taxon>
        <taxon>Agaricomycetes</taxon>
        <taxon>Cantharellales</taxon>
        <taxon>Ceratobasidiaceae</taxon>
        <taxon>Rhizoctonia</taxon>
    </lineage>
</organism>
<dbReference type="Proteomes" id="UP000663853">
    <property type="component" value="Unassembled WGS sequence"/>
</dbReference>
<gene>
    <name evidence="2" type="ORF">RDB_LOCUS97139</name>
</gene>
<evidence type="ECO:0000313" key="3">
    <source>
        <dbReference type="Proteomes" id="UP000663853"/>
    </source>
</evidence>
<accession>A0A8H3H8B0</accession>
<protein>
    <submittedName>
        <fullName evidence="2">Uncharacterized protein</fullName>
    </submittedName>
</protein>
<evidence type="ECO:0000256" key="1">
    <source>
        <dbReference type="SAM" id="MobiDB-lite"/>
    </source>
</evidence>
<evidence type="ECO:0000313" key="2">
    <source>
        <dbReference type="EMBL" id="CAE6487402.1"/>
    </source>
</evidence>
<feature type="compositionally biased region" description="Polar residues" evidence="1">
    <location>
        <begin position="143"/>
        <end position="155"/>
    </location>
</feature>